<evidence type="ECO:0000256" key="1">
    <source>
        <dbReference type="SAM" id="Phobius"/>
    </source>
</evidence>
<dbReference type="AlphaFoldDB" id="A0A2N9HBM4"/>
<reference evidence="2" key="1">
    <citation type="submission" date="2018-02" db="EMBL/GenBank/DDBJ databases">
        <authorList>
            <person name="Cohen D.B."/>
            <person name="Kent A.D."/>
        </authorList>
    </citation>
    <scope>NUCLEOTIDE SEQUENCE</scope>
</reference>
<proteinExistence type="predicted"/>
<keyword evidence="1" id="KW-1133">Transmembrane helix</keyword>
<accession>A0A2N9HBM4</accession>
<feature type="transmembrane region" description="Helical" evidence="1">
    <location>
        <begin position="65"/>
        <end position="88"/>
    </location>
</feature>
<evidence type="ECO:0000313" key="2">
    <source>
        <dbReference type="EMBL" id="SPD09285.1"/>
    </source>
</evidence>
<protein>
    <submittedName>
        <fullName evidence="2">Uncharacterized protein</fullName>
    </submittedName>
</protein>
<gene>
    <name evidence="2" type="ORF">FSB_LOCUS37167</name>
</gene>
<feature type="transmembrane region" description="Helical" evidence="1">
    <location>
        <begin position="40"/>
        <end position="59"/>
    </location>
</feature>
<dbReference type="EMBL" id="OIVN01003174">
    <property type="protein sequence ID" value="SPD09285.1"/>
    <property type="molecule type" value="Genomic_DNA"/>
</dbReference>
<keyword evidence="1" id="KW-0812">Transmembrane</keyword>
<name>A0A2N9HBM4_FAGSY</name>
<sequence length="123" mass="12542">MVVVDGLGLGLGSRRGGWKRVWVFGGGAVGLGLERGGDSVVGLAGVVVVGFSVDFRLGLGFCRLGFLGFAGWVSVHSVVVVDGLGLGLGSRRGGWKRVWVFGGGAVGLGLEVVEPCRIWVCGG</sequence>
<keyword evidence="1" id="KW-0472">Membrane</keyword>
<organism evidence="2">
    <name type="scientific">Fagus sylvatica</name>
    <name type="common">Beechnut</name>
    <dbReference type="NCBI Taxonomy" id="28930"/>
    <lineage>
        <taxon>Eukaryota</taxon>
        <taxon>Viridiplantae</taxon>
        <taxon>Streptophyta</taxon>
        <taxon>Embryophyta</taxon>
        <taxon>Tracheophyta</taxon>
        <taxon>Spermatophyta</taxon>
        <taxon>Magnoliopsida</taxon>
        <taxon>eudicotyledons</taxon>
        <taxon>Gunneridae</taxon>
        <taxon>Pentapetalae</taxon>
        <taxon>rosids</taxon>
        <taxon>fabids</taxon>
        <taxon>Fagales</taxon>
        <taxon>Fagaceae</taxon>
        <taxon>Fagus</taxon>
    </lineage>
</organism>